<dbReference type="Proteomes" id="UP001210925">
    <property type="component" value="Unassembled WGS sequence"/>
</dbReference>
<dbReference type="PANTHER" id="PTHR23113:SF99">
    <property type="entry name" value="RASGEF DOMAIN-CONTAINING PROTEIN"/>
    <property type="match status" value="1"/>
</dbReference>
<feature type="compositionally biased region" description="Polar residues" evidence="3">
    <location>
        <begin position="210"/>
        <end position="234"/>
    </location>
</feature>
<gene>
    <name evidence="6" type="ORF">HK103_003906</name>
    <name evidence="7" type="ORF">HK103_003919</name>
</gene>
<evidence type="ECO:0000256" key="1">
    <source>
        <dbReference type="ARBA" id="ARBA00022658"/>
    </source>
</evidence>
<dbReference type="GO" id="GO:0007264">
    <property type="term" value="P:small GTPase-mediated signal transduction"/>
    <property type="evidence" value="ECO:0007669"/>
    <property type="project" value="InterPro"/>
</dbReference>
<accession>A0AAD5YB52</accession>
<dbReference type="InterPro" id="IPR008937">
    <property type="entry name" value="Ras-like_GEF"/>
</dbReference>
<reference evidence="7" key="1">
    <citation type="submission" date="2020-05" db="EMBL/GenBank/DDBJ databases">
        <title>Phylogenomic resolution of chytrid fungi.</title>
        <authorList>
            <person name="Stajich J.E."/>
            <person name="Amses K."/>
            <person name="Simmons R."/>
            <person name="Seto K."/>
            <person name="Myers J."/>
            <person name="Bonds A."/>
            <person name="Quandt C.A."/>
            <person name="Barry K."/>
            <person name="Liu P."/>
            <person name="Grigoriev I."/>
            <person name="Longcore J.E."/>
            <person name="James T.Y."/>
        </authorList>
    </citation>
    <scope>NUCLEOTIDE SEQUENCE</scope>
    <source>
        <strain evidence="7">PLAUS21</strain>
    </source>
</reference>
<dbReference type="InterPro" id="IPR000651">
    <property type="entry name" value="Ras-like_Gua-exchang_fac_N"/>
</dbReference>
<evidence type="ECO:0000313" key="7">
    <source>
        <dbReference type="EMBL" id="KAJ3262076.1"/>
    </source>
</evidence>
<organism evidence="7 8">
    <name type="scientific">Boothiomyces macroporosus</name>
    <dbReference type="NCBI Taxonomy" id="261099"/>
    <lineage>
        <taxon>Eukaryota</taxon>
        <taxon>Fungi</taxon>
        <taxon>Fungi incertae sedis</taxon>
        <taxon>Chytridiomycota</taxon>
        <taxon>Chytridiomycota incertae sedis</taxon>
        <taxon>Chytridiomycetes</taxon>
        <taxon>Rhizophydiales</taxon>
        <taxon>Terramycetaceae</taxon>
        <taxon>Boothiomyces</taxon>
    </lineage>
</organism>
<protein>
    <recommendedName>
        <fullName evidence="9">Ras GEF</fullName>
    </recommendedName>
</protein>
<proteinExistence type="predicted"/>
<dbReference type="PROSITE" id="PS50212">
    <property type="entry name" value="RASGEF_NTER"/>
    <property type="match status" value="1"/>
</dbReference>
<dbReference type="Gene3D" id="1.10.840.10">
    <property type="entry name" value="Ras guanine-nucleotide exchange factors catalytic domain"/>
    <property type="match status" value="1"/>
</dbReference>
<dbReference type="SMART" id="SM00147">
    <property type="entry name" value="RasGEF"/>
    <property type="match status" value="1"/>
</dbReference>
<dbReference type="EMBL" id="JADGKB010000003">
    <property type="protein sequence ID" value="KAJ3262076.1"/>
    <property type="molecule type" value="Genomic_DNA"/>
</dbReference>
<evidence type="ECO:0000259" key="4">
    <source>
        <dbReference type="PROSITE" id="PS50009"/>
    </source>
</evidence>
<name>A0AAD5YB52_9FUNG</name>
<dbReference type="PROSITE" id="PS50009">
    <property type="entry name" value="RASGEF_CAT"/>
    <property type="match status" value="1"/>
</dbReference>
<dbReference type="SMART" id="SM00229">
    <property type="entry name" value="RasGEFN"/>
    <property type="match status" value="1"/>
</dbReference>
<dbReference type="PANTHER" id="PTHR23113">
    <property type="entry name" value="GUANINE NUCLEOTIDE EXCHANGE FACTOR"/>
    <property type="match status" value="1"/>
</dbReference>
<feature type="region of interest" description="Disordered" evidence="3">
    <location>
        <begin position="1"/>
        <end position="57"/>
    </location>
</feature>
<evidence type="ECO:0008006" key="9">
    <source>
        <dbReference type="Google" id="ProtNLM"/>
    </source>
</evidence>
<dbReference type="CDD" id="cd06224">
    <property type="entry name" value="REM"/>
    <property type="match status" value="1"/>
</dbReference>
<evidence type="ECO:0000313" key="8">
    <source>
        <dbReference type="Proteomes" id="UP001210925"/>
    </source>
</evidence>
<evidence type="ECO:0000313" key="6">
    <source>
        <dbReference type="EMBL" id="KAJ3262063.1"/>
    </source>
</evidence>
<dbReference type="InterPro" id="IPR036964">
    <property type="entry name" value="RASGEF_cat_dom_sf"/>
</dbReference>
<evidence type="ECO:0000256" key="3">
    <source>
        <dbReference type="SAM" id="MobiDB-lite"/>
    </source>
</evidence>
<sequence length="827" mass="94014">MNLFRGKAKKKQQEEALEKNGKENQPQTVASPEEEVPVSPVRRYSDDRGGSVGNLEGKEVSISENSLDGKKIRYSLSADALQHITEGPEIRIDAGQIIPINDTQLEEIIVADMPASFSGVGLLRTQIFTRSQSQKKAHHKSIELLNHQRIASKNRGNFEDKESLELSLATPVPQKNVRASLLTTGVTFTQDIVNNPQSISEHTKYRSKRATSATPVETSNLTPISDGSRARTPTENMTAPYTAISNLRNTRMSTLMGSGENINLNTSPETVKPLPPKTFKEFYINLLKANDVQYKNRLDDNPTPTQFDLMAIFGRKNPIIDPIDRMMWIAKCYYLTRRDQTWSTKGDTGSTANLFAADKKPVLIPPKTLNQSPEKVIPGVVYDDSTFSGMAMITSGDVRSLLDSLLFPIDQDMSFAEIFLANYRFFVSSMEVFECLIGWYNSDLEPGQKPASDANYRKLKKNVQQRSLRILLVWIRNHWNDFHVNPKLYSALNDFINTLATESFGNNQKLVHAVREQRLSWYTSQYIPMFTMDRSNPDFSRPLIFEWEPYFFADNLTMVEHYLFRQVKPDMYLQLLAVPADIAGGGYNLPLKTILDYCAWFRTLVAYVATVVLKEDTTKKKTTALKILLKIARNCLELGNYNSAFAIAYGLKRPSVLIWSQAWEALPTKYLDIFREINQLMDYTNGYHEYWDAITSTNPPGIPFLGYLDEEETSELTRKINFQKYYNMFSICAELETFRLTSYQQKIEGDRESNALLVHHIRHFALTDDSVLGAKVKFGAGVIPDNNDFLNSQNGIKAMKRVVQILSFKTERTDSDTERVVDDSIKD</sequence>
<feature type="region of interest" description="Disordered" evidence="3">
    <location>
        <begin position="199"/>
        <end position="234"/>
    </location>
</feature>
<feature type="compositionally biased region" description="Basic and acidic residues" evidence="3">
    <location>
        <begin position="11"/>
        <end position="22"/>
    </location>
</feature>
<dbReference type="Pfam" id="PF00617">
    <property type="entry name" value="RasGEF"/>
    <property type="match status" value="1"/>
</dbReference>
<dbReference type="AlphaFoldDB" id="A0AAD5YB52"/>
<evidence type="ECO:0000259" key="5">
    <source>
        <dbReference type="PROSITE" id="PS50212"/>
    </source>
</evidence>
<dbReference type="Pfam" id="PF00618">
    <property type="entry name" value="RasGEF_N"/>
    <property type="match status" value="1"/>
</dbReference>
<dbReference type="GO" id="GO:0005085">
    <property type="term" value="F:guanyl-nucleotide exchange factor activity"/>
    <property type="evidence" value="ECO:0007669"/>
    <property type="project" value="UniProtKB-KW"/>
</dbReference>
<dbReference type="InterPro" id="IPR023578">
    <property type="entry name" value="Ras_GEF_dom_sf"/>
</dbReference>
<evidence type="ECO:0000256" key="2">
    <source>
        <dbReference type="PROSITE-ProRule" id="PRU00168"/>
    </source>
</evidence>
<keyword evidence="8" id="KW-1185">Reference proteome</keyword>
<keyword evidence="1 2" id="KW-0344">Guanine-nucleotide releasing factor</keyword>
<dbReference type="SUPFAM" id="SSF48366">
    <property type="entry name" value="Ras GEF"/>
    <property type="match status" value="1"/>
</dbReference>
<comment type="caution">
    <text evidence="7">The sequence shown here is derived from an EMBL/GenBank/DDBJ whole genome shotgun (WGS) entry which is preliminary data.</text>
</comment>
<dbReference type="Gene3D" id="1.20.870.10">
    <property type="entry name" value="Son of sevenless (SoS) protein Chain: S domain 1"/>
    <property type="match status" value="1"/>
</dbReference>
<dbReference type="EMBL" id="JADGKB010000003">
    <property type="protein sequence ID" value="KAJ3262063.1"/>
    <property type="molecule type" value="Genomic_DNA"/>
</dbReference>
<feature type="domain" description="N-terminal Ras-GEF" evidence="5">
    <location>
        <begin position="389"/>
        <end position="519"/>
    </location>
</feature>
<feature type="domain" description="Ras-GEF" evidence="4">
    <location>
        <begin position="548"/>
        <end position="781"/>
    </location>
</feature>
<feature type="compositionally biased region" description="Basic residues" evidence="3">
    <location>
        <begin position="1"/>
        <end position="10"/>
    </location>
</feature>
<dbReference type="InterPro" id="IPR001895">
    <property type="entry name" value="RASGEF_cat_dom"/>
</dbReference>